<accession>A0A438BRU8</accession>
<reference evidence="1 2" key="1">
    <citation type="journal article" date="2018" name="PLoS Genet.">
        <title>Population sequencing reveals clonal diversity and ancestral inbreeding in the grapevine cultivar Chardonnay.</title>
        <authorList>
            <person name="Roach M.J."/>
            <person name="Johnson D.L."/>
            <person name="Bohlmann J."/>
            <person name="van Vuuren H.J."/>
            <person name="Jones S.J."/>
            <person name="Pretorius I.S."/>
            <person name="Schmidt S.A."/>
            <person name="Borneman A.R."/>
        </authorList>
    </citation>
    <scope>NUCLEOTIDE SEQUENCE [LARGE SCALE GENOMIC DNA]</scope>
    <source>
        <strain evidence="2">cv. Chardonnay</strain>
        <tissue evidence="1">Leaf</tissue>
    </source>
</reference>
<gene>
    <name evidence="1" type="ORF">CK203_087179</name>
</gene>
<organism evidence="1 2">
    <name type="scientific">Vitis vinifera</name>
    <name type="common">Grape</name>
    <dbReference type="NCBI Taxonomy" id="29760"/>
    <lineage>
        <taxon>Eukaryota</taxon>
        <taxon>Viridiplantae</taxon>
        <taxon>Streptophyta</taxon>
        <taxon>Embryophyta</taxon>
        <taxon>Tracheophyta</taxon>
        <taxon>Spermatophyta</taxon>
        <taxon>Magnoliopsida</taxon>
        <taxon>eudicotyledons</taxon>
        <taxon>Gunneridae</taxon>
        <taxon>Pentapetalae</taxon>
        <taxon>rosids</taxon>
        <taxon>Vitales</taxon>
        <taxon>Vitaceae</taxon>
        <taxon>Viteae</taxon>
        <taxon>Vitis</taxon>
    </lineage>
</organism>
<evidence type="ECO:0000313" key="1">
    <source>
        <dbReference type="EMBL" id="RVW13694.1"/>
    </source>
</evidence>
<sequence>MDFYQSMTTKQHWTQRRGVLLEAYSRFLRDISWPSPPNYGCPSLFEEKVHKKKLQRADAIPLLFPGCCARFWSIWGIHQILSWSANAFAERAALLRRWQHSSMPRADVGHPGSAHCHLKAAPASFDLPSALSLHLPHCATLHPQSLRPLLKQLLKRQTICLSLQHHHHLINIYLYIPYEVPLPPFNCNHPYHIEDNAQFVGGGEK</sequence>
<protein>
    <submittedName>
        <fullName evidence="1">Uncharacterized protein</fullName>
    </submittedName>
</protein>
<dbReference type="Proteomes" id="UP000288805">
    <property type="component" value="Unassembled WGS sequence"/>
</dbReference>
<proteinExistence type="predicted"/>
<dbReference type="EMBL" id="QGNW01002646">
    <property type="protein sequence ID" value="RVW13694.1"/>
    <property type="molecule type" value="Genomic_DNA"/>
</dbReference>
<comment type="caution">
    <text evidence="1">The sequence shown here is derived from an EMBL/GenBank/DDBJ whole genome shotgun (WGS) entry which is preliminary data.</text>
</comment>
<dbReference type="AlphaFoldDB" id="A0A438BRU8"/>
<name>A0A438BRU8_VITVI</name>
<evidence type="ECO:0000313" key="2">
    <source>
        <dbReference type="Proteomes" id="UP000288805"/>
    </source>
</evidence>